<dbReference type="RefSeq" id="WP_345421152.1">
    <property type="nucleotide sequence ID" value="NZ_BAABGT010000063.1"/>
</dbReference>
<evidence type="ECO:0000256" key="2">
    <source>
        <dbReference type="ARBA" id="ARBA00023002"/>
    </source>
</evidence>
<name>A0ABP8RWR6_9PSEU</name>
<dbReference type="PROSITE" id="PS00061">
    <property type="entry name" value="ADH_SHORT"/>
    <property type="match status" value="1"/>
</dbReference>
<protein>
    <submittedName>
        <fullName evidence="3">SDR family oxidoreductase</fullName>
    </submittedName>
</protein>
<keyword evidence="2" id="KW-0560">Oxidoreductase</keyword>
<proteinExistence type="inferred from homology"/>
<dbReference type="InterPro" id="IPR020904">
    <property type="entry name" value="Sc_DH/Rdtase_CS"/>
</dbReference>
<dbReference type="SUPFAM" id="SSF51735">
    <property type="entry name" value="NAD(P)-binding Rossmann-fold domains"/>
    <property type="match status" value="1"/>
</dbReference>
<dbReference type="InterPro" id="IPR002347">
    <property type="entry name" value="SDR_fam"/>
</dbReference>
<gene>
    <name evidence="3" type="ORF">GCM10023175_42040</name>
</gene>
<organism evidence="3 4">
    <name type="scientific">Pseudonocardia xishanensis</name>
    <dbReference type="NCBI Taxonomy" id="630995"/>
    <lineage>
        <taxon>Bacteria</taxon>
        <taxon>Bacillati</taxon>
        <taxon>Actinomycetota</taxon>
        <taxon>Actinomycetes</taxon>
        <taxon>Pseudonocardiales</taxon>
        <taxon>Pseudonocardiaceae</taxon>
        <taxon>Pseudonocardia</taxon>
    </lineage>
</organism>
<dbReference type="InterPro" id="IPR036291">
    <property type="entry name" value="NAD(P)-bd_dom_sf"/>
</dbReference>
<dbReference type="PANTHER" id="PTHR42760:SF115">
    <property type="entry name" value="3-OXOACYL-[ACYL-CARRIER-PROTEIN] REDUCTASE FABG"/>
    <property type="match status" value="1"/>
</dbReference>
<accession>A0ABP8RWR6</accession>
<dbReference type="Proteomes" id="UP001501598">
    <property type="component" value="Unassembled WGS sequence"/>
</dbReference>
<comment type="similarity">
    <text evidence="1">Belongs to the short-chain dehydrogenases/reductases (SDR) family.</text>
</comment>
<reference evidence="4" key="1">
    <citation type="journal article" date="2019" name="Int. J. Syst. Evol. Microbiol.">
        <title>The Global Catalogue of Microorganisms (GCM) 10K type strain sequencing project: providing services to taxonomists for standard genome sequencing and annotation.</title>
        <authorList>
            <consortium name="The Broad Institute Genomics Platform"/>
            <consortium name="The Broad Institute Genome Sequencing Center for Infectious Disease"/>
            <person name="Wu L."/>
            <person name="Ma J."/>
        </authorList>
    </citation>
    <scope>NUCLEOTIDE SEQUENCE [LARGE SCALE GENOMIC DNA]</scope>
    <source>
        <strain evidence="4">JCM 17906</strain>
    </source>
</reference>
<comment type="caution">
    <text evidence="3">The sequence shown here is derived from an EMBL/GenBank/DDBJ whole genome shotgun (WGS) entry which is preliminary data.</text>
</comment>
<evidence type="ECO:0000313" key="4">
    <source>
        <dbReference type="Proteomes" id="UP001501598"/>
    </source>
</evidence>
<sequence length="264" mass="26984">MTLDGEIAVVTGGASGIGFASAELLAARGARIVVADLAEAAAEEAVGRLTGGGHVAIGLDVTDDEGVRAAATRVEQEVGPVSILVTAAGVTHLPVPPEELSTETWDEVLRVDVRGTWSAAVAFGRPMVERRRGSVVTISSITGLRSTPLHSYGIGKAAVVRMTENLAGEWGRAGVRVNGVAPGYTLTPLVKRLIEAGERDASGITNATAMGRMIEPAEIAAAVAFLAGPEASAITGVTVPVDAGWLISPSWQTYGGVRDHGATS</sequence>
<dbReference type="EMBL" id="BAABGT010000063">
    <property type="protein sequence ID" value="GAA4550991.1"/>
    <property type="molecule type" value="Genomic_DNA"/>
</dbReference>
<dbReference type="PANTHER" id="PTHR42760">
    <property type="entry name" value="SHORT-CHAIN DEHYDROGENASES/REDUCTASES FAMILY MEMBER"/>
    <property type="match status" value="1"/>
</dbReference>
<evidence type="ECO:0000313" key="3">
    <source>
        <dbReference type="EMBL" id="GAA4550991.1"/>
    </source>
</evidence>
<dbReference type="Pfam" id="PF13561">
    <property type="entry name" value="adh_short_C2"/>
    <property type="match status" value="1"/>
</dbReference>
<dbReference type="Gene3D" id="3.40.50.720">
    <property type="entry name" value="NAD(P)-binding Rossmann-like Domain"/>
    <property type="match status" value="1"/>
</dbReference>
<evidence type="ECO:0000256" key="1">
    <source>
        <dbReference type="ARBA" id="ARBA00006484"/>
    </source>
</evidence>
<dbReference type="PRINTS" id="PR00081">
    <property type="entry name" value="GDHRDH"/>
</dbReference>
<keyword evidence="4" id="KW-1185">Reference proteome</keyword>
<dbReference type="PRINTS" id="PR00080">
    <property type="entry name" value="SDRFAMILY"/>
</dbReference>
<dbReference type="CDD" id="cd05233">
    <property type="entry name" value="SDR_c"/>
    <property type="match status" value="1"/>
</dbReference>